<dbReference type="Pfam" id="PF00096">
    <property type="entry name" value="zf-C2H2"/>
    <property type="match status" value="4"/>
</dbReference>
<dbReference type="SUPFAM" id="SSF57667">
    <property type="entry name" value="beta-beta-alpha zinc fingers"/>
    <property type="match status" value="4"/>
</dbReference>
<dbReference type="STRING" id="7222.B4J8Q2"/>
<keyword evidence="4 6" id="KW-0862">Zinc</keyword>
<dbReference type="SUPFAM" id="SSF57716">
    <property type="entry name" value="Glucocorticoid receptor-like (DNA-binding domain)"/>
    <property type="match status" value="1"/>
</dbReference>
<protein>
    <submittedName>
        <fullName evidence="9">GH21375</fullName>
    </submittedName>
</protein>
<feature type="domain" description="C2H2-type" evidence="7">
    <location>
        <begin position="478"/>
        <end position="505"/>
    </location>
</feature>
<dbReference type="eggNOG" id="KOG1721">
    <property type="taxonomic scope" value="Eukaryota"/>
</dbReference>
<keyword evidence="1 6" id="KW-0479">Metal-binding</keyword>
<proteinExistence type="predicted"/>
<dbReference type="PANTHER" id="PTHR23225">
    <property type="entry name" value="ZINC FINGER PROTEIN"/>
    <property type="match status" value="1"/>
</dbReference>
<evidence type="ECO:0000256" key="6">
    <source>
        <dbReference type="PROSITE-ProRule" id="PRU01263"/>
    </source>
</evidence>
<feature type="domain" description="C2H2-type" evidence="7">
    <location>
        <begin position="329"/>
        <end position="351"/>
    </location>
</feature>
<dbReference type="PhylomeDB" id="B4J8Q2"/>
<dbReference type="InterPro" id="IPR039970">
    <property type="entry name" value="TF_Grauzone"/>
</dbReference>
<feature type="binding site" evidence="6">
    <location>
        <position position="9"/>
    </location>
    <ligand>
        <name>Zn(2+)</name>
        <dbReference type="ChEBI" id="CHEBI:29105"/>
    </ligand>
</feature>
<evidence type="ECO:0000313" key="9">
    <source>
        <dbReference type="EMBL" id="EDW01319.1"/>
    </source>
</evidence>
<evidence type="ECO:0000259" key="8">
    <source>
        <dbReference type="PROSITE" id="PS51915"/>
    </source>
</evidence>
<name>B4J8Q2_DROGR</name>
<sequence>MEPQVCRLCLRGCGSQMCLQIFNSDAGEAGATAAAGNVPNVAEVLRQHFWFELLPNDAISKVVCNVCWTQVSEFHQFYVSIQDAHVIYASAPKFKQDPDPEIMCTPWPEEVMMPAEVLTIDGDVNNDASNSNNPLDELDVEMSTYQTGTESDSKPDIKLERLSPDDYVKDQDDANMIVTRSGRKWKRETDTYEKLKPVKLKKSLQSKGHDKRKFPAKRIFKKHQYPPFCKEDEDLIKQYIVMGCELCIFLADDFDGMRDHFKDKHPNERPYIKCCGRKLSKRCLIVEHARRHENPEYIKCDDCGKVFANSSVLRAHWLVHHVPDEECDFQCEECGKRFSRQNLLELHKGSHVPVSERKFICQECPKHNAFATEYHMQVHVSMQHRKAANVCHVCGKEIKDKAVFEKHVRLHFEESGPRIKCPRPDCESWLKDEDNLKQHLRRHNDEGKTFICSECGKSCKNSRALIGHKRYSHSNTVYPCEQCGKTFKKDISLKEHMAQHTGEPLYKCIFCTRTFNSNANMHSHKKRMHPSEWDHWRKTKTGSSQKMLPSAQVSQMLREDSDPFAIPNTSNVF</sequence>
<feature type="binding site" evidence="6">
    <location>
        <position position="6"/>
    </location>
    <ligand>
        <name>Zn(2+)</name>
        <dbReference type="ChEBI" id="CHEBI:29105"/>
    </ligand>
</feature>
<dbReference type="OMA" id="WFEVSPN"/>
<dbReference type="GO" id="GO:0005634">
    <property type="term" value="C:nucleus"/>
    <property type="evidence" value="ECO:0007669"/>
    <property type="project" value="InterPro"/>
</dbReference>
<dbReference type="KEGG" id="dgr:6560595"/>
<keyword evidence="10" id="KW-1185">Reference proteome</keyword>
<dbReference type="SMART" id="SM00868">
    <property type="entry name" value="zf-AD"/>
    <property type="match status" value="1"/>
</dbReference>
<feature type="domain" description="C2H2-type" evidence="7">
    <location>
        <begin position="506"/>
        <end position="534"/>
    </location>
</feature>
<feature type="domain" description="C2H2-type" evidence="7">
    <location>
        <begin position="389"/>
        <end position="416"/>
    </location>
</feature>
<dbReference type="PROSITE" id="PS00028">
    <property type="entry name" value="ZINC_FINGER_C2H2_1"/>
    <property type="match status" value="7"/>
</dbReference>
<dbReference type="GO" id="GO:0008270">
    <property type="term" value="F:zinc ion binding"/>
    <property type="evidence" value="ECO:0007669"/>
    <property type="project" value="UniProtKB-UniRule"/>
</dbReference>
<keyword evidence="2" id="KW-0677">Repeat</keyword>
<dbReference type="AlphaFoldDB" id="B4J8Q2"/>
<evidence type="ECO:0000256" key="1">
    <source>
        <dbReference type="ARBA" id="ARBA00022723"/>
    </source>
</evidence>
<accession>B4J8Q2</accession>
<feature type="binding site" evidence="6">
    <location>
        <position position="67"/>
    </location>
    <ligand>
        <name>Zn(2+)</name>
        <dbReference type="ChEBI" id="CHEBI:29105"/>
    </ligand>
</feature>
<dbReference type="InterPro" id="IPR012934">
    <property type="entry name" value="Znf_AD"/>
</dbReference>
<dbReference type="Gene3D" id="3.30.160.60">
    <property type="entry name" value="Classic Zinc Finger"/>
    <property type="match status" value="6"/>
</dbReference>
<feature type="domain" description="C2H2-type" evidence="7">
    <location>
        <begin position="298"/>
        <end position="325"/>
    </location>
</feature>
<dbReference type="PROSITE" id="PS51915">
    <property type="entry name" value="ZAD"/>
    <property type="match status" value="1"/>
</dbReference>
<feature type="domain" description="C2H2-type" evidence="7">
    <location>
        <begin position="419"/>
        <end position="448"/>
    </location>
</feature>
<evidence type="ECO:0000256" key="3">
    <source>
        <dbReference type="ARBA" id="ARBA00022771"/>
    </source>
</evidence>
<dbReference type="OrthoDB" id="8117402at2759"/>
<dbReference type="PROSITE" id="PS50157">
    <property type="entry name" value="ZINC_FINGER_C2H2_2"/>
    <property type="match status" value="7"/>
</dbReference>
<dbReference type="PANTHER" id="PTHR23225:SF2">
    <property type="entry name" value="AT09679P-RELATED"/>
    <property type="match status" value="1"/>
</dbReference>
<dbReference type="FunFam" id="3.30.160.60:FF:000072">
    <property type="entry name" value="zinc finger protein 143 isoform X1"/>
    <property type="match status" value="1"/>
</dbReference>
<dbReference type="HOGENOM" id="CLU_002678_94_13_1"/>
<dbReference type="SMART" id="SM00355">
    <property type="entry name" value="ZnF_C2H2"/>
    <property type="match status" value="9"/>
</dbReference>
<dbReference type="EMBL" id="CH916367">
    <property type="protein sequence ID" value="EDW01319.1"/>
    <property type="molecule type" value="Genomic_DNA"/>
</dbReference>
<organism evidence="10">
    <name type="scientific">Drosophila grimshawi</name>
    <name type="common">Hawaiian fruit fly</name>
    <name type="synonym">Idiomyia grimshawi</name>
    <dbReference type="NCBI Taxonomy" id="7222"/>
    <lineage>
        <taxon>Eukaryota</taxon>
        <taxon>Metazoa</taxon>
        <taxon>Ecdysozoa</taxon>
        <taxon>Arthropoda</taxon>
        <taxon>Hexapoda</taxon>
        <taxon>Insecta</taxon>
        <taxon>Pterygota</taxon>
        <taxon>Neoptera</taxon>
        <taxon>Endopterygota</taxon>
        <taxon>Diptera</taxon>
        <taxon>Brachycera</taxon>
        <taxon>Muscomorpha</taxon>
        <taxon>Ephydroidea</taxon>
        <taxon>Drosophilidae</taxon>
        <taxon>Drosophila</taxon>
        <taxon>Hawaiian Drosophila</taxon>
    </lineage>
</organism>
<evidence type="ECO:0000256" key="5">
    <source>
        <dbReference type="PROSITE-ProRule" id="PRU00042"/>
    </source>
</evidence>
<evidence type="ECO:0000256" key="2">
    <source>
        <dbReference type="ARBA" id="ARBA00022737"/>
    </source>
</evidence>
<feature type="binding site" evidence="6">
    <location>
        <position position="64"/>
    </location>
    <ligand>
        <name>Zn(2+)</name>
        <dbReference type="ChEBI" id="CHEBI:29105"/>
    </ligand>
</feature>
<evidence type="ECO:0000256" key="4">
    <source>
        <dbReference type="ARBA" id="ARBA00022833"/>
    </source>
</evidence>
<dbReference type="InterPro" id="IPR013087">
    <property type="entry name" value="Znf_C2H2_type"/>
</dbReference>
<dbReference type="Proteomes" id="UP000001070">
    <property type="component" value="Unassembled WGS sequence"/>
</dbReference>
<dbReference type="FunCoup" id="B4J8Q2">
    <property type="interactions" value="2177"/>
</dbReference>
<dbReference type="GO" id="GO:0003700">
    <property type="term" value="F:DNA-binding transcription factor activity"/>
    <property type="evidence" value="ECO:0007669"/>
    <property type="project" value="InterPro"/>
</dbReference>
<feature type="domain" description="ZAD" evidence="8">
    <location>
        <begin position="4"/>
        <end position="91"/>
    </location>
</feature>
<dbReference type="InParanoid" id="B4J8Q2"/>
<reference evidence="9 10" key="1">
    <citation type="journal article" date="2007" name="Nature">
        <title>Evolution of genes and genomes on the Drosophila phylogeny.</title>
        <authorList>
            <consortium name="Drosophila 12 Genomes Consortium"/>
            <person name="Clark A.G."/>
            <person name="Eisen M.B."/>
            <person name="Smith D.R."/>
            <person name="Bergman C.M."/>
            <person name="Oliver B."/>
            <person name="Markow T.A."/>
            <person name="Kaufman T.C."/>
            <person name="Kellis M."/>
            <person name="Gelbart W."/>
            <person name="Iyer V.N."/>
            <person name="Pollard D.A."/>
            <person name="Sackton T.B."/>
            <person name="Larracuente A.M."/>
            <person name="Singh N.D."/>
            <person name="Abad J.P."/>
            <person name="Abt D.N."/>
            <person name="Adryan B."/>
            <person name="Aguade M."/>
            <person name="Akashi H."/>
            <person name="Anderson W.W."/>
            <person name="Aquadro C.F."/>
            <person name="Ardell D.H."/>
            <person name="Arguello R."/>
            <person name="Artieri C.G."/>
            <person name="Barbash D.A."/>
            <person name="Barker D."/>
            <person name="Barsanti P."/>
            <person name="Batterham P."/>
            <person name="Batzoglou S."/>
            <person name="Begun D."/>
            <person name="Bhutkar A."/>
            <person name="Blanco E."/>
            <person name="Bosak S.A."/>
            <person name="Bradley R.K."/>
            <person name="Brand A.D."/>
            <person name="Brent M.R."/>
            <person name="Brooks A.N."/>
            <person name="Brown R.H."/>
            <person name="Butlin R.K."/>
            <person name="Caggese C."/>
            <person name="Calvi B.R."/>
            <person name="Bernardo de Carvalho A."/>
            <person name="Caspi A."/>
            <person name="Castrezana S."/>
            <person name="Celniker S.E."/>
            <person name="Chang J.L."/>
            <person name="Chapple C."/>
            <person name="Chatterji S."/>
            <person name="Chinwalla A."/>
            <person name="Civetta A."/>
            <person name="Clifton S.W."/>
            <person name="Comeron J.M."/>
            <person name="Costello J.C."/>
            <person name="Coyne J.A."/>
            <person name="Daub J."/>
            <person name="David R.G."/>
            <person name="Delcher A.L."/>
            <person name="Delehaunty K."/>
            <person name="Do C.B."/>
            <person name="Ebling H."/>
            <person name="Edwards K."/>
            <person name="Eickbush T."/>
            <person name="Evans J.D."/>
            <person name="Filipski A."/>
            <person name="Findeiss S."/>
            <person name="Freyhult E."/>
            <person name="Fulton L."/>
            <person name="Fulton R."/>
            <person name="Garcia A.C."/>
            <person name="Gardiner A."/>
            <person name="Garfield D.A."/>
            <person name="Garvin B.E."/>
            <person name="Gibson G."/>
            <person name="Gilbert D."/>
            <person name="Gnerre S."/>
            <person name="Godfrey J."/>
            <person name="Good R."/>
            <person name="Gotea V."/>
            <person name="Gravely B."/>
            <person name="Greenberg A.J."/>
            <person name="Griffiths-Jones S."/>
            <person name="Gross S."/>
            <person name="Guigo R."/>
            <person name="Gustafson E.A."/>
            <person name="Haerty W."/>
            <person name="Hahn M.W."/>
            <person name="Halligan D.L."/>
            <person name="Halpern A.L."/>
            <person name="Halter G.M."/>
            <person name="Han M.V."/>
            <person name="Heger A."/>
            <person name="Hillier L."/>
            <person name="Hinrichs A.S."/>
            <person name="Holmes I."/>
            <person name="Hoskins R.A."/>
            <person name="Hubisz M.J."/>
            <person name="Hultmark D."/>
            <person name="Huntley M.A."/>
            <person name="Jaffe D.B."/>
            <person name="Jagadeeshan S."/>
            <person name="Jeck W.R."/>
            <person name="Johnson J."/>
            <person name="Jones C.D."/>
            <person name="Jordan W.C."/>
            <person name="Karpen G.H."/>
            <person name="Kataoka E."/>
            <person name="Keightley P.D."/>
            <person name="Kheradpour P."/>
            <person name="Kirkness E.F."/>
            <person name="Koerich L.B."/>
            <person name="Kristiansen K."/>
            <person name="Kudrna D."/>
            <person name="Kulathinal R.J."/>
            <person name="Kumar S."/>
            <person name="Kwok R."/>
            <person name="Lander E."/>
            <person name="Langley C.H."/>
            <person name="Lapoint R."/>
            <person name="Lazzaro B.P."/>
            <person name="Lee S.J."/>
            <person name="Levesque L."/>
            <person name="Li R."/>
            <person name="Lin C.F."/>
            <person name="Lin M.F."/>
            <person name="Lindblad-Toh K."/>
            <person name="Llopart A."/>
            <person name="Long M."/>
            <person name="Low L."/>
            <person name="Lozovsky E."/>
            <person name="Lu J."/>
            <person name="Luo M."/>
            <person name="Machado C.A."/>
            <person name="Makalowski W."/>
            <person name="Marzo M."/>
            <person name="Matsuda M."/>
            <person name="Matzkin L."/>
            <person name="McAllister B."/>
            <person name="McBride C.S."/>
            <person name="McKernan B."/>
            <person name="McKernan K."/>
            <person name="Mendez-Lago M."/>
            <person name="Minx P."/>
            <person name="Mollenhauer M.U."/>
            <person name="Montooth K."/>
            <person name="Mount S.M."/>
            <person name="Mu X."/>
            <person name="Myers E."/>
            <person name="Negre B."/>
            <person name="Newfeld S."/>
            <person name="Nielsen R."/>
            <person name="Noor M.A."/>
            <person name="O'Grady P."/>
            <person name="Pachter L."/>
            <person name="Papaceit M."/>
            <person name="Parisi M.J."/>
            <person name="Parisi M."/>
            <person name="Parts L."/>
            <person name="Pedersen J.S."/>
            <person name="Pesole G."/>
            <person name="Phillippy A.M."/>
            <person name="Ponting C.P."/>
            <person name="Pop M."/>
            <person name="Porcelli D."/>
            <person name="Powell J.R."/>
            <person name="Prohaska S."/>
            <person name="Pruitt K."/>
            <person name="Puig M."/>
            <person name="Quesneville H."/>
            <person name="Ram K.R."/>
            <person name="Rand D."/>
            <person name="Rasmussen M.D."/>
            <person name="Reed L.K."/>
            <person name="Reenan R."/>
            <person name="Reily A."/>
            <person name="Remington K.A."/>
            <person name="Rieger T.T."/>
            <person name="Ritchie M.G."/>
            <person name="Robin C."/>
            <person name="Rogers Y.H."/>
            <person name="Rohde C."/>
            <person name="Rozas J."/>
            <person name="Rubenfield M.J."/>
            <person name="Ruiz A."/>
            <person name="Russo S."/>
            <person name="Salzberg S.L."/>
            <person name="Sanchez-Gracia A."/>
            <person name="Saranga D.J."/>
            <person name="Sato H."/>
            <person name="Schaeffer S.W."/>
            <person name="Schatz M.C."/>
            <person name="Schlenke T."/>
            <person name="Schwartz R."/>
            <person name="Segarra C."/>
            <person name="Singh R.S."/>
            <person name="Sirot L."/>
            <person name="Sirota M."/>
            <person name="Sisneros N.B."/>
            <person name="Smith C.D."/>
            <person name="Smith T.F."/>
            <person name="Spieth J."/>
            <person name="Stage D.E."/>
            <person name="Stark A."/>
            <person name="Stephan W."/>
            <person name="Strausberg R.L."/>
            <person name="Strempel S."/>
            <person name="Sturgill D."/>
            <person name="Sutton G."/>
            <person name="Sutton G.G."/>
            <person name="Tao W."/>
            <person name="Teichmann S."/>
            <person name="Tobari Y.N."/>
            <person name="Tomimura Y."/>
            <person name="Tsolas J.M."/>
            <person name="Valente V.L."/>
            <person name="Venter E."/>
            <person name="Venter J.C."/>
            <person name="Vicario S."/>
            <person name="Vieira F.G."/>
            <person name="Vilella A.J."/>
            <person name="Villasante A."/>
            <person name="Walenz B."/>
            <person name="Wang J."/>
            <person name="Wasserman M."/>
            <person name="Watts T."/>
            <person name="Wilson D."/>
            <person name="Wilson R.K."/>
            <person name="Wing R.A."/>
            <person name="Wolfner M.F."/>
            <person name="Wong A."/>
            <person name="Wong G.K."/>
            <person name="Wu C.I."/>
            <person name="Wu G."/>
            <person name="Yamamoto D."/>
            <person name="Yang H.P."/>
            <person name="Yang S.P."/>
            <person name="Yorke J.A."/>
            <person name="Yoshida K."/>
            <person name="Zdobnov E."/>
            <person name="Zhang P."/>
            <person name="Zhang Y."/>
            <person name="Zimin A.V."/>
            <person name="Baldwin J."/>
            <person name="Abdouelleil A."/>
            <person name="Abdulkadir J."/>
            <person name="Abebe A."/>
            <person name="Abera B."/>
            <person name="Abreu J."/>
            <person name="Acer S.C."/>
            <person name="Aftuck L."/>
            <person name="Alexander A."/>
            <person name="An P."/>
            <person name="Anderson E."/>
            <person name="Anderson S."/>
            <person name="Arachi H."/>
            <person name="Azer M."/>
            <person name="Bachantsang P."/>
            <person name="Barry A."/>
            <person name="Bayul T."/>
            <person name="Berlin A."/>
            <person name="Bessette D."/>
            <person name="Bloom T."/>
            <person name="Blye J."/>
            <person name="Boguslavskiy L."/>
            <person name="Bonnet C."/>
            <person name="Boukhgalter B."/>
            <person name="Bourzgui I."/>
            <person name="Brown A."/>
            <person name="Cahill P."/>
            <person name="Channer S."/>
            <person name="Cheshatsang Y."/>
            <person name="Chuda L."/>
            <person name="Citroen M."/>
            <person name="Collymore A."/>
            <person name="Cooke P."/>
            <person name="Costello M."/>
            <person name="D'Aco K."/>
            <person name="Daza R."/>
            <person name="De Haan G."/>
            <person name="DeGray S."/>
            <person name="DeMaso C."/>
            <person name="Dhargay N."/>
            <person name="Dooley K."/>
            <person name="Dooley E."/>
            <person name="Doricent M."/>
            <person name="Dorje P."/>
            <person name="Dorjee K."/>
            <person name="Dupes A."/>
            <person name="Elong R."/>
            <person name="Falk J."/>
            <person name="Farina A."/>
            <person name="Faro S."/>
            <person name="Ferguson D."/>
            <person name="Fisher S."/>
            <person name="Foley C.D."/>
            <person name="Franke A."/>
            <person name="Friedrich D."/>
            <person name="Gadbois L."/>
            <person name="Gearin G."/>
            <person name="Gearin C.R."/>
            <person name="Giannoukos G."/>
            <person name="Goode T."/>
            <person name="Graham J."/>
            <person name="Grandbois E."/>
            <person name="Grewal S."/>
            <person name="Gyaltsen K."/>
            <person name="Hafez N."/>
            <person name="Hagos B."/>
            <person name="Hall J."/>
            <person name="Henson C."/>
            <person name="Hollinger A."/>
            <person name="Honan T."/>
            <person name="Huard M.D."/>
            <person name="Hughes L."/>
            <person name="Hurhula B."/>
            <person name="Husby M.E."/>
            <person name="Kamat A."/>
            <person name="Kanga B."/>
            <person name="Kashin S."/>
            <person name="Khazanovich D."/>
            <person name="Kisner P."/>
            <person name="Lance K."/>
            <person name="Lara M."/>
            <person name="Lee W."/>
            <person name="Lennon N."/>
            <person name="Letendre F."/>
            <person name="LeVine R."/>
            <person name="Lipovsky A."/>
            <person name="Liu X."/>
            <person name="Liu J."/>
            <person name="Liu S."/>
            <person name="Lokyitsang T."/>
            <person name="Lokyitsang Y."/>
            <person name="Lubonja R."/>
            <person name="Lui A."/>
            <person name="MacDonald P."/>
            <person name="Magnisalis V."/>
            <person name="Maru K."/>
            <person name="Matthews C."/>
            <person name="McCusker W."/>
            <person name="McDonough S."/>
            <person name="Mehta T."/>
            <person name="Meldrim J."/>
            <person name="Meneus L."/>
            <person name="Mihai O."/>
            <person name="Mihalev A."/>
            <person name="Mihova T."/>
            <person name="Mittelman R."/>
            <person name="Mlenga V."/>
            <person name="Montmayeur A."/>
            <person name="Mulrain L."/>
            <person name="Navidi A."/>
            <person name="Naylor J."/>
            <person name="Negash T."/>
            <person name="Nguyen T."/>
            <person name="Nguyen N."/>
            <person name="Nicol R."/>
            <person name="Norbu C."/>
            <person name="Norbu N."/>
            <person name="Novod N."/>
            <person name="O'Neill B."/>
            <person name="Osman S."/>
            <person name="Markiewicz E."/>
            <person name="Oyono O.L."/>
            <person name="Patti C."/>
            <person name="Phunkhang P."/>
            <person name="Pierre F."/>
            <person name="Priest M."/>
            <person name="Raghuraman S."/>
            <person name="Rege F."/>
            <person name="Reyes R."/>
            <person name="Rise C."/>
            <person name="Rogov P."/>
            <person name="Ross K."/>
            <person name="Ryan E."/>
            <person name="Settipalli S."/>
            <person name="Shea T."/>
            <person name="Sherpa N."/>
            <person name="Shi L."/>
            <person name="Shih D."/>
            <person name="Sparrow T."/>
            <person name="Spaulding J."/>
            <person name="Stalker J."/>
            <person name="Stange-Thomann N."/>
            <person name="Stavropoulos S."/>
            <person name="Stone C."/>
            <person name="Strader C."/>
            <person name="Tesfaye S."/>
            <person name="Thomson T."/>
            <person name="Thoulutsang Y."/>
            <person name="Thoulutsang D."/>
            <person name="Topham K."/>
            <person name="Topping I."/>
            <person name="Tsamla T."/>
            <person name="Vassiliev H."/>
            <person name="Vo A."/>
            <person name="Wangchuk T."/>
            <person name="Wangdi T."/>
            <person name="Weiand M."/>
            <person name="Wilkinson J."/>
            <person name="Wilson A."/>
            <person name="Yadav S."/>
            <person name="Young G."/>
            <person name="Yu Q."/>
            <person name="Zembek L."/>
            <person name="Zhong D."/>
            <person name="Zimmer A."/>
            <person name="Zwirko Z."/>
            <person name="Jaffe D.B."/>
            <person name="Alvarez P."/>
            <person name="Brockman W."/>
            <person name="Butler J."/>
            <person name="Chin C."/>
            <person name="Gnerre S."/>
            <person name="Grabherr M."/>
            <person name="Kleber M."/>
            <person name="Mauceli E."/>
            <person name="MacCallum I."/>
        </authorList>
    </citation>
    <scope>NUCLEOTIDE SEQUENCE [LARGE SCALE GENOMIC DNA]</scope>
    <source>
        <strain evidence="10">Tucson 15287-2541.00</strain>
    </source>
</reference>
<dbReference type="SMR" id="B4J8Q2"/>
<dbReference type="Pfam" id="PF07776">
    <property type="entry name" value="zf-AD"/>
    <property type="match status" value="1"/>
</dbReference>
<evidence type="ECO:0000313" key="10">
    <source>
        <dbReference type="Proteomes" id="UP000001070"/>
    </source>
</evidence>
<keyword evidence="3 5" id="KW-0863">Zinc-finger</keyword>
<dbReference type="Gene3D" id="3.40.1800.20">
    <property type="match status" value="1"/>
</dbReference>
<dbReference type="InterPro" id="IPR036236">
    <property type="entry name" value="Znf_C2H2_sf"/>
</dbReference>
<gene>
    <name evidence="9" type="primary">Dgri\GH21375</name>
    <name evidence="9" type="ORF">Dgri_GH21375</name>
</gene>
<evidence type="ECO:0000259" key="7">
    <source>
        <dbReference type="PROSITE" id="PS50157"/>
    </source>
</evidence>
<feature type="domain" description="C2H2-type" evidence="7">
    <location>
        <begin position="450"/>
        <end position="478"/>
    </location>
</feature>